<organism evidence="12 13">
    <name type="scientific">Allohahella marinimesophila</name>
    <dbReference type="NCBI Taxonomy" id="1054972"/>
    <lineage>
        <taxon>Bacteria</taxon>
        <taxon>Pseudomonadati</taxon>
        <taxon>Pseudomonadota</taxon>
        <taxon>Gammaproteobacteria</taxon>
        <taxon>Oceanospirillales</taxon>
        <taxon>Hahellaceae</taxon>
        <taxon>Allohahella</taxon>
    </lineage>
</organism>
<dbReference type="Proteomes" id="UP001501337">
    <property type="component" value="Unassembled WGS sequence"/>
</dbReference>
<comment type="cofactor">
    <cofactor evidence="1">
        <name>FAD</name>
        <dbReference type="ChEBI" id="CHEBI:57692"/>
    </cofactor>
</comment>
<dbReference type="SUPFAM" id="SSF54292">
    <property type="entry name" value="2Fe-2S ferredoxin-like"/>
    <property type="match status" value="1"/>
</dbReference>
<dbReference type="InterPro" id="IPR001709">
    <property type="entry name" value="Flavoprot_Pyr_Nucl_cyt_Rdtase"/>
</dbReference>
<dbReference type="InterPro" id="IPR001041">
    <property type="entry name" value="2Fe-2S_ferredoxin-type"/>
</dbReference>
<dbReference type="PRINTS" id="PR00371">
    <property type="entry name" value="FPNCR"/>
</dbReference>
<keyword evidence="8" id="KW-0411">Iron-sulfur</keyword>
<evidence type="ECO:0000256" key="3">
    <source>
        <dbReference type="ARBA" id="ARBA00022714"/>
    </source>
</evidence>
<dbReference type="InterPro" id="IPR001433">
    <property type="entry name" value="OxRdtase_FAD/NAD-bd"/>
</dbReference>
<dbReference type="Pfam" id="PF00175">
    <property type="entry name" value="NAD_binding_1"/>
    <property type="match status" value="1"/>
</dbReference>
<keyword evidence="2" id="KW-0285">Flavoprotein</keyword>
<gene>
    <name evidence="12" type="ORF">GCM10022278_09230</name>
</gene>
<evidence type="ECO:0000256" key="6">
    <source>
        <dbReference type="ARBA" id="ARBA00023002"/>
    </source>
</evidence>
<evidence type="ECO:0000256" key="4">
    <source>
        <dbReference type="ARBA" id="ARBA00022723"/>
    </source>
</evidence>
<comment type="cofactor">
    <cofactor evidence="9">
        <name>[2Fe-2S] cluster</name>
        <dbReference type="ChEBI" id="CHEBI:190135"/>
    </cofactor>
</comment>
<name>A0ABP7NQZ5_9GAMM</name>
<evidence type="ECO:0000256" key="1">
    <source>
        <dbReference type="ARBA" id="ARBA00001974"/>
    </source>
</evidence>
<dbReference type="SUPFAM" id="SSF63380">
    <property type="entry name" value="Riboflavin synthase domain-like"/>
    <property type="match status" value="1"/>
</dbReference>
<dbReference type="InterPro" id="IPR008333">
    <property type="entry name" value="Cbr1-like_FAD-bd_dom"/>
</dbReference>
<dbReference type="Pfam" id="PF00111">
    <property type="entry name" value="Fer2"/>
    <property type="match status" value="1"/>
</dbReference>
<evidence type="ECO:0000256" key="10">
    <source>
        <dbReference type="ARBA" id="ARBA00061434"/>
    </source>
</evidence>
<comment type="caution">
    <text evidence="12">The sequence shown here is derived from an EMBL/GenBank/DDBJ whole genome shotgun (WGS) entry which is preliminary data.</text>
</comment>
<dbReference type="Gene3D" id="3.10.20.30">
    <property type="match status" value="1"/>
</dbReference>
<keyword evidence="13" id="KW-1185">Reference proteome</keyword>
<dbReference type="PANTHER" id="PTHR47354">
    <property type="entry name" value="NADH OXIDOREDUCTASE HCR"/>
    <property type="match status" value="1"/>
</dbReference>
<feature type="domain" description="FAD-binding FR-type" evidence="11">
    <location>
        <begin position="64"/>
        <end position="169"/>
    </location>
</feature>
<dbReference type="CDD" id="cd00207">
    <property type="entry name" value="fer2"/>
    <property type="match status" value="1"/>
</dbReference>
<dbReference type="InterPro" id="IPR036010">
    <property type="entry name" value="2Fe-2S_ferredoxin-like_sf"/>
</dbReference>
<keyword evidence="6" id="KW-0560">Oxidoreductase</keyword>
<comment type="similarity">
    <text evidence="10">In the N-terminal section; belongs to the FAD-binding oxidoreductase type 6 family.</text>
</comment>
<keyword evidence="5" id="KW-0274">FAD</keyword>
<dbReference type="Gene3D" id="2.40.30.10">
    <property type="entry name" value="Translation factors"/>
    <property type="match status" value="1"/>
</dbReference>
<dbReference type="PROSITE" id="PS51384">
    <property type="entry name" value="FAD_FR"/>
    <property type="match status" value="1"/>
</dbReference>
<dbReference type="InterPro" id="IPR017927">
    <property type="entry name" value="FAD-bd_FR_type"/>
</dbReference>
<evidence type="ECO:0000256" key="5">
    <source>
        <dbReference type="ARBA" id="ARBA00022827"/>
    </source>
</evidence>
<evidence type="ECO:0000313" key="13">
    <source>
        <dbReference type="Proteomes" id="UP001501337"/>
    </source>
</evidence>
<dbReference type="Pfam" id="PF00970">
    <property type="entry name" value="FAD_binding_6"/>
    <property type="match status" value="1"/>
</dbReference>
<dbReference type="InterPro" id="IPR050415">
    <property type="entry name" value="MRET"/>
</dbReference>
<evidence type="ECO:0000256" key="9">
    <source>
        <dbReference type="ARBA" id="ARBA00034078"/>
    </source>
</evidence>
<evidence type="ECO:0000259" key="11">
    <source>
        <dbReference type="PROSITE" id="PS51384"/>
    </source>
</evidence>
<dbReference type="EMBL" id="BAABBO010000001">
    <property type="protein sequence ID" value="GAA3952367.1"/>
    <property type="molecule type" value="Genomic_DNA"/>
</dbReference>
<reference evidence="13" key="1">
    <citation type="journal article" date="2019" name="Int. J. Syst. Evol. Microbiol.">
        <title>The Global Catalogue of Microorganisms (GCM) 10K type strain sequencing project: providing services to taxonomists for standard genome sequencing and annotation.</title>
        <authorList>
            <consortium name="The Broad Institute Genomics Platform"/>
            <consortium name="The Broad Institute Genome Sequencing Center for Infectious Disease"/>
            <person name="Wu L."/>
            <person name="Ma J."/>
        </authorList>
    </citation>
    <scope>NUCLEOTIDE SEQUENCE [LARGE SCALE GENOMIC DNA]</scope>
    <source>
        <strain evidence="13">JCM 17555</strain>
    </source>
</reference>
<dbReference type="PANTHER" id="PTHR47354:SF6">
    <property type="entry name" value="NADH OXIDOREDUCTASE HCR"/>
    <property type="match status" value="1"/>
</dbReference>
<evidence type="ECO:0000313" key="12">
    <source>
        <dbReference type="EMBL" id="GAA3952367.1"/>
    </source>
</evidence>
<dbReference type="InterPro" id="IPR039261">
    <property type="entry name" value="FNR_nucleotide-bd"/>
</dbReference>
<evidence type="ECO:0000256" key="7">
    <source>
        <dbReference type="ARBA" id="ARBA00023004"/>
    </source>
</evidence>
<accession>A0ABP7NQZ5</accession>
<protein>
    <submittedName>
        <fullName evidence="12">Ferredoxin reductase</fullName>
    </submittedName>
</protein>
<keyword evidence="3" id="KW-0001">2Fe-2S</keyword>
<dbReference type="Gene3D" id="3.40.50.80">
    <property type="entry name" value="Nucleotide-binding domain of ferredoxin-NADP reductase (FNR) module"/>
    <property type="match status" value="1"/>
</dbReference>
<dbReference type="InterPro" id="IPR017938">
    <property type="entry name" value="Riboflavin_synthase-like_b-brl"/>
</dbReference>
<sequence length="401" mass="43469">MFKAGTLPLIATGYHAIQAMAHTVEVSVTTLHERIKDAPGILPPGLLGSYLNFLLCEIDPRLNQARVPAVVESVIEETESVRTYVLRPARRWGRFEAGQYTRIEVDIDGVRVSRNYSMSCSPAKLDKNRCISITVKQVEGGKVSNWMAEHCEVGDIVHLATAQGEFTLDNFRRAQERFGIARIKAPLFVAAGSGITPIMSMLESRLHADPMADTHLAFFVRNEREVIFANRLKQLAEEHAGFQLDLVYTDSEGLVSKEKLFELVPDIEQRSVHICGPQGFMTLVTDEATALGVVPEAIFIESFGAAVPASALSLDAKATLSFASSGGSIESEGGKTLLELAEAAGLKPKFGCRSGICKECLCEKASGPVFNRLTGEINSEPGVHVQACISVPIGQVAIVGW</sequence>
<evidence type="ECO:0000256" key="8">
    <source>
        <dbReference type="ARBA" id="ARBA00023014"/>
    </source>
</evidence>
<keyword evidence="4" id="KW-0479">Metal-binding</keyword>
<dbReference type="InterPro" id="IPR012675">
    <property type="entry name" value="Beta-grasp_dom_sf"/>
</dbReference>
<evidence type="ECO:0000256" key="2">
    <source>
        <dbReference type="ARBA" id="ARBA00022630"/>
    </source>
</evidence>
<proteinExistence type="inferred from homology"/>
<dbReference type="RefSeq" id="WP_344803730.1">
    <property type="nucleotide sequence ID" value="NZ_BAABBO010000001.1"/>
</dbReference>
<dbReference type="SUPFAM" id="SSF52343">
    <property type="entry name" value="Ferredoxin reductase-like, C-terminal NADP-linked domain"/>
    <property type="match status" value="1"/>
</dbReference>
<keyword evidence="7" id="KW-0408">Iron</keyword>